<evidence type="ECO:0000313" key="3">
    <source>
        <dbReference type="RefSeq" id="XP_044769759.1"/>
    </source>
</evidence>
<dbReference type="GO" id="GO:0030502">
    <property type="term" value="P:negative regulation of bone mineralization"/>
    <property type="evidence" value="ECO:0007669"/>
    <property type="project" value="TreeGrafter"/>
</dbReference>
<keyword evidence="2" id="KW-1185">Reference proteome</keyword>
<name>A0A8M1MFM0_NEOSC</name>
<dbReference type="Pfam" id="PF04360">
    <property type="entry name" value="Serglycin"/>
    <property type="match status" value="1"/>
</dbReference>
<dbReference type="AlphaFoldDB" id="A0A8M1MFM0"/>
<dbReference type="KEGG" id="nsu:110575404"/>
<organism evidence="2 3">
    <name type="scientific">Neomonachus schauinslandi</name>
    <name type="common">Hawaiian monk seal</name>
    <name type="synonym">Monachus schauinslandi</name>
    <dbReference type="NCBI Taxonomy" id="29088"/>
    <lineage>
        <taxon>Eukaryota</taxon>
        <taxon>Metazoa</taxon>
        <taxon>Chordata</taxon>
        <taxon>Craniata</taxon>
        <taxon>Vertebrata</taxon>
        <taxon>Euteleostomi</taxon>
        <taxon>Mammalia</taxon>
        <taxon>Eutheria</taxon>
        <taxon>Laurasiatheria</taxon>
        <taxon>Carnivora</taxon>
        <taxon>Caniformia</taxon>
        <taxon>Pinnipedia</taxon>
        <taxon>Phocidae</taxon>
        <taxon>Monachinae</taxon>
        <taxon>Monachini</taxon>
        <taxon>Neomonachus</taxon>
    </lineage>
</organism>
<sequence>MRLLLALAVLLLDSSVHGCPVRRARYQWVCCSPDGNSANRMDEKGPTFNLLPGESNRILPPRTDPASMTRSQNLNNVFPLSEDYFGSGSGSGFGSGSGSGFLTETEQEYQAVDENNVFYYNFRPLKRNLPSDNQDWGQDGLSERERFKKQVDREYFISKSSELTLIVNYRYASFLMKNPDETE</sequence>
<accession>A0A8M1MFM0</accession>
<feature type="signal peptide" evidence="1">
    <location>
        <begin position="1"/>
        <end position="18"/>
    </location>
</feature>
<keyword evidence="1" id="KW-0732">Signal</keyword>
<evidence type="ECO:0000313" key="2">
    <source>
        <dbReference type="Proteomes" id="UP000248481"/>
    </source>
</evidence>
<feature type="chain" id="PRO_5035456085" evidence="1">
    <location>
        <begin position="19"/>
        <end position="183"/>
    </location>
</feature>
<reference evidence="3" key="1">
    <citation type="submission" date="2025-08" db="UniProtKB">
        <authorList>
            <consortium name="RefSeq"/>
        </authorList>
    </citation>
    <scope>IDENTIFICATION</scope>
    <source>
        <tissue evidence="3">Blood</tissue>
    </source>
</reference>
<dbReference type="PANTHER" id="PTHR17178">
    <property type="entry name" value="SECRETORY GRANULE PROTEOGLYCAN CORE PROTEIN"/>
    <property type="match status" value="1"/>
</dbReference>
<dbReference type="InterPro" id="IPR007455">
    <property type="entry name" value="Serglycin"/>
</dbReference>
<dbReference type="GeneID" id="110575404"/>
<proteinExistence type="predicted"/>
<protein>
    <submittedName>
        <fullName evidence="3">Serglycin-like</fullName>
    </submittedName>
</protein>
<dbReference type="GO" id="GO:0033363">
    <property type="term" value="P:secretory granule organization"/>
    <property type="evidence" value="ECO:0007669"/>
    <property type="project" value="TreeGrafter"/>
</dbReference>
<evidence type="ECO:0000256" key="1">
    <source>
        <dbReference type="SAM" id="SignalP"/>
    </source>
</evidence>
<dbReference type="RefSeq" id="XP_044769759.1">
    <property type="nucleotide sequence ID" value="XM_044913824.1"/>
</dbReference>
<dbReference type="Proteomes" id="UP000248481">
    <property type="component" value="Chromosome 4"/>
</dbReference>
<dbReference type="PANTHER" id="PTHR17178:SF0">
    <property type="entry name" value="SERGLYCIN"/>
    <property type="match status" value="1"/>
</dbReference>
<gene>
    <name evidence="3" type="primary">LOC110575404</name>
</gene>
<dbReference type="GO" id="GO:0030141">
    <property type="term" value="C:secretory granule"/>
    <property type="evidence" value="ECO:0007669"/>
    <property type="project" value="TreeGrafter"/>
</dbReference>